<dbReference type="AlphaFoldDB" id="A0A2A5WWN6"/>
<gene>
    <name evidence="2" type="ORF">CNE99_02555</name>
</gene>
<evidence type="ECO:0000313" key="3">
    <source>
        <dbReference type="Proteomes" id="UP000219327"/>
    </source>
</evidence>
<name>A0A2A5WWN6_9GAMM</name>
<sequence>MAARKAKQTFDRATQDVGNILSLEHVNVTVPDQSQATNFYVQGMGFTRDPYVDFGSFNVWINLGEQQFHLPTRDPQVVRGHVGVVVPDLDQLELRLTRIARQFGDSRFNFKRLKSRIDVTCPWGNKIRCFAPGAFGNMSLGMPYVEFDVPEGTTRDIAEFYVTTMGAPASAAKGLAWVSIGKGQELRFRETSKKLPEYDGHHIAIYTVNFSGPHHLLNKKKLVIEESDNHQYRFNRIVSPRTGKVLFEIEHEVRSLHHPMFARNLTNRNADQSFFNYRQGRDAFVPA</sequence>
<reference evidence="2 3" key="1">
    <citation type="submission" date="2017-08" db="EMBL/GenBank/DDBJ databases">
        <title>Fine stratification of microbial communities through a metagenomic profile of the photic zone.</title>
        <authorList>
            <person name="Haro-Moreno J.M."/>
            <person name="Lopez-Perez M."/>
            <person name="De La Torre J."/>
            <person name="Picazo A."/>
            <person name="Camacho A."/>
            <person name="Rodriguez-Valera F."/>
        </authorList>
    </citation>
    <scope>NUCLEOTIDE SEQUENCE [LARGE SCALE GENOMIC DNA]</scope>
    <source>
        <strain evidence="2">MED-G24</strain>
    </source>
</reference>
<organism evidence="2 3">
    <name type="scientific">OM182 bacterium MED-G24</name>
    <dbReference type="NCBI Taxonomy" id="1986255"/>
    <lineage>
        <taxon>Bacteria</taxon>
        <taxon>Pseudomonadati</taxon>
        <taxon>Pseudomonadota</taxon>
        <taxon>Gammaproteobacteria</taxon>
        <taxon>OMG group</taxon>
        <taxon>OM182 clade</taxon>
    </lineage>
</organism>
<dbReference type="PROSITE" id="PS51819">
    <property type="entry name" value="VOC"/>
    <property type="match status" value="1"/>
</dbReference>
<dbReference type="InterPro" id="IPR037523">
    <property type="entry name" value="VOC_core"/>
</dbReference>
<evidence type="ECO:0000259" key="1">
    <source>
        <dbReference type="PROSITE" id="PS51819"/>
    </source>
</evidence>
<protein>
    <recommendedName>
        <fullName evidence="1">VOC domain-containing protein</fullName>
    </recommendedName>
</protein>
<dbReference type="Proteomes" id="UP000219327">
    <property type="component" value="Unassembled WGS sequence"/>
</dbReference>
<accession>A0A2A5WWN6</accession>
<comment type="caution">
    <text evidence="2">The sequence shown here is derived from an EMBL/GenBank/DDBJ whole genome shotgun (WGS) entry which is preliminary data.</text>
</comment>
<dbReference type="EMBL" id="NTKD01000007">
    <property type="protein sequence ID" value="PDH40980.1"/>
    <property type="molecule type" value="Genomic_DNA"/>
</dbReference>
<dbReference type="PANTHER" id="PTHR40280">
    <property type="entry name" value="BLR6907 PROTEIN"/>
    <property type="match status" value="1"/>
</dbReference>
<dbReference type="SUPFAM" id="SSF54593">
    <property type="entry name" value="Glyoxalase/Bleomycin resistance protein/Dihydroxybiphenyl dioxygenase"/>
    <property type="match status" value="1"/>
</dbReference>
<dbReference type="Gene3D" id="3.10.180.10">
    <property type="entry name" value="2,3-Dihydroxybiphenyl 1,2-Dioxygenase, domain 1"/>
    <property type="match status" value="1"/>
</dbReference>
<dbReference type="InterPro" id="IPR029068">
    <property type="entry name" value="Glyas_Bleomycin-R_OHBP_Dase"/>
</dbReference>
<feature type="domain" description="VOC" evidence="1">
    <location>
        <begin position="22"/>
        <end position="132"/>
    </location>
</feature>
<proteinExistence type="predicted"/>
<dbReference type="PANTHER" id="PTHR40280:SF1">
    <property type="entry name" value="VOC DOMAIN-CONTAINING PROTEIN"/>
    <property type="match status" value="1"/>
</dbReference>
<evidence type="ECO:0000313" key="2">
    <source>
        <dbReference type="EMBL" id="PDH40980.1"/>
    </source>
</evidence>